<protein>
    <submittedName>
        <fullName evidence="1">Uncharacterized protein</fullName>
    </submittedName>
</protein>
<name>A0A7L4P9N8_9CREN</name>
<sequence>MTSTEFSWHAIAVGNRLLGVYNFLVLTTPPGWRVVIMPMASDVFRHVEVGGAKWVRDGEVMHFLRDGADAYPLRISVKPGKRRANGERIIINGHEGFYRLKEKNGRLYLELSFYCDVTDRTLKISVENLKDLSLLKYVVHSQCH</sequence>
<gene>
    <name evidence="1" type="ORF">HC235_01075</name>
</gene>
<proteinExistence type="predicted"/>
<organism evidence="1 2">
    <name type="scientific">Pyrobaculum arsenaticum</name>
    <dbReference type="NCBI Taxonomy" id="121277"/>
    <lineage>
        <taxon>Archaea</taxon>
        <taxon>Thermoproteota</taxon>
        <taxon>Thermoprotei</taxon>
        <taxon>Thermoproteales</taxon>
        <taxon>Thermoproteaceae</taxon>
        <taxon>Pyrobaculum</taxon>
    </lineage>
</organism>
<dbReference type="OMA" id="FSWHAIA"/>
<dbReference type="GeneID" id="5054639"/>
<reference evidence="1 2" key="1">
    <citation type="journal article" date="2020" name="Nat. Commun.">
        <title>The structures of two archaeal type IV pili illuminate evolutionary relationships.</title>
        <authorList>
            <person name="Wang F."/>
            <person name="Baquero D.P."/>
            <person name="Su Z."/>
            <person name="Beltran L.C."/>
            <person name="Prangishvili D."/>
            <person name="Krupovic M."/>
            <person name="Egelman E.H."/>
        </authorList>
    </citation>
    <scope>NUCLEOTIDE SEQUENCE [LARGE SCALE GENOMIC DNA]</scope>
    <source>
        <strain evidence="1 2">2GA</strain>
    </source>
</reference>
<comment type="caution">
    <text evidence="1">The sequence shown here is derived from an EMBL/GenBank/DDBJ whole genome shotgun (WGS) entry which is preliminary data.</text>
</comment>
<dbReference type="RefSeq" id="WP_011900380.1">
    <property type="nucleotide sequence ID" value="NZ_JAAVJF010000001.1"/>
</dbReference>
<dbReference type="Proteomes" id="UP000554766">
    <property type="component" value="Unassembled WGS sequence"/>
</dbReference>
<evidence type="ECO:0000313" key="1">
    <source>
        <dbReference type="EMBL" id="NYR14586.1"/>
    </source>
</evidence>
<dbReference type="EMBL" id="JAAVJF010000001">
    <property type="protein sequence ID" value="NYR14586.1"/>
    <property type="molecule type" value="Genomic_DNA"/>
</dbReference>
<evidence type="ECO:0000313" key="2">
    <source>
        <dbReference type="Proteomes" id="UP000554766"/>
    </source>
</evidence>
<dbReference type="AlphaFoldDB" id="A0A7L4P9N8"/>
<keyword evidence="2" id="KW-1185">Reference proteome</keyword>
<accession>A0A7L4P9N8</accession>